<evidence type="ECO:0000313" key="1">
    <source>
        <dbReference type="EMBL" id="CAG6748311.1"/>
    </source>
</evidence>
<dbReference type="EMBL" id="HBUF01518464">
    <property type="protein sequence ID" value="CAG6748311.1"/>
    <property type="molecule type" value="Transcribed_RNA"/>
</dbReference>
<name>A0A8D8ZLV7_9HEMI</name>
<dbReference type="EMBL" id="HBUF01518463">
    <property type="protein sequence ID" value="CAG6748308.1"/>
    <property type="molecule type" value="Transcribed_RNA"/>
</dbReference>
<reference evidence="1" key="1">
    <citation type="submission" date="2021-05" db="EMBL/GenBank/DDBJ databases">
        <authorList>
            <person name="Alioto T."/>
            <person name="Alioto T."/>
            <person name="Gomez Garrido J."/>
        </authorList>
    </citation>
    <scope>NUCLEOTIDE SEQUENCE</scope>
</reference>
<protein>
    <submittedName>
        <fullName evidence="1">Uncharacterized protein</fullName>
    </submittedName>
</protein>
<proteinExistence type="predicted"/>
<dbReference type="AlphaFoldDB" id="A0A8D8ZLV7"/>
<sequence>MQRTSRTRPTSALIPGLSKSMKCIYGTDSIRNCIRTEEDKWLRGNTVSASSATVACRRATSRVPPTPASILATCTVPIGSTRDSPSLRCTLRTKSLILMDRDVRIL</sequence>
<dbReference type="EMBL" id="HBUF01518462">
    <property type="protein sequence ID" value="CAG6748306.1"/>
    <property type="molecule type" value="Transcribed_RNA"/>
</dbReference>
<organism evidence="1">
    <name type="scientific">Cacopsylla melanoneura</name>
    <dbReference type="NCBI Taxonomy" id="428564"/>
    <lineage>
        <taxon>Eukaryota</taxon>
        <taxon>Metazoa</taxon>
        <taxon>Ecdysozoa</taxon>
        <taxon>Arthropoda</taxon>
        <taxon>Hexapoda</taxon>
        <taxon>Insecta</taxon>
        <taxon>Pterygota</taxon>
        <taxon>Neoptera</taxon>
        <taxon>Paraneoptera</taxon>
        <taxon>Hemiptera</taxon>
        <taxon>Sternorrhyncha</taxon>
        <taxon>Psylloidea</taxon>
        <taxon>Psyllidae</taxon>
        <taxon>Psyllinae</taxon>
        <taxon>Cacopsylla</taxon>
    </lineage>
</organism>
<dbReference type="EMBL" id="HBUF01518465">
    <property type="protein sequence ID" value="CAG6748313.1"/>
    <property type="molecule type" value="Transcribed_RNA"/>
</dbReference>
<accession>A0A8D8ZLV7</accession>